<dbReference type="EMBL" id="JACIBV010000001">
    <property type="protein sequence ID" value="MBB3728191.1"/>
    <property type="molecule type" value="Genomic_DNA"/>
</dbReference>
<evidence type="ECO:0000313" key="5">
    <source>
        <dbReference type="Proteomes" id="UP000579945"/>
    </source>
</evidence>
<keyword evidence="1" id="KW-0238">DNA-binding</keyword>
<keyword evidence="5" id="KW-1185">Reference proteome</keyword>
<sequence length="185" mass="19670">MEVTTKVFVTYHQMLVAVPGADHPGSVPNGLTASIPEAAVIHTGLHTGEVEVTVRLTAGPPAPVDGWEEEAEVDLVTSTGDIHLSGLMEGASDGPTRPVLTPQGPGCYRMRVHARGRASGSGEVYLIVVWPVELGADAVARHRPEPLPRSKTDEIREWARKRGLPLSERGRISGGPDLRGEGPAR</sequence>
<dbReference type="AlphaFoldDB" id="A0A7W5V0L5"/>
<dbReference type="GO" id="GO:0016746">
    <property type="term" value="F:acyltransferase activity"/>
    <property type="evidence" value="ECO:0007669"/>
    <property type="project" value="InterPro"/>
</dbReference>
<dbReference type="GeneID" id="95390440"/>
<proteinExistence type="predicted"/>
<protein>
    <recommendedName>
        <fullName evidence="3">Lsr2 DNA-binding domain-containing protein</fullName>
    </recommendedName>
</protein>
<evidence type="ECO:0000256" key="1">
    <source>
        <dbReference type="ARBA" id="ARBA00023125"/>
    </source>
</evidence>
<evidence type="ECO:0000256" key="2">
    <source>
        <dbReference type="SAM" id="MobiDB-lite"/>
    </source>
</evidence>
<dbReference type="Pfam" id="PF23359">
    <property type="entry name" value="Lsr2_DNA-bd"/>
    <property type="match status" value="1"/>
</dbReference>
<dbReference type="Gene3D" id="4.10.320.10">
    <property type="entry name" value="E3-binding domain"/>
    <property type="match status" value="1"/>
</dbReference>
<evidence type="ECO:0000313" key="4">
    <source>
        <dbReference type="EMBL" id="MBB3728191.1"/>
    </source>
</evidence>
<dbReference type="RefSeq" id="WP_183649795.1">
    <property type="nucleotide sequence ID" value="NZ_JACIBV010000001.1"/>
</dbReference>
<feature type="compositionally biased region" description="Basic and acidic residues" evidence="2">
    <location>
        <begin position="143"/>
        <end position="160"/>
    </location>
</feature>
<comment type="caution">
    <text evidence="4">The sequence shown here is derived from an EMBL/GenBank/DDBJ whole genome shotgun (WGS) entry which is preliminary data.</text>
</comment>
<dbReference type="InterPro" id="IPR036625">
    <property type="entry name" value="E3-bd_dom_sf"/>
</dbReference>
<dbReference type="Proteomes" id="UP000579945">
    <property type="component" value="Unassembled WGS sequence"/>
</dbReference>
<organism evidence="4 5">
    <name type="scientific">Nonomuraea dietziae</name>
    <dbReference type="NCBI Taxonomy" id="65515"/>
    <lineage>
        <taxon>Bacteria</taxon>
        <taxon>Bacillati</taxon>
        <taxon>Actinomycetota</taxon>
        <taxon>Actinomycetes</taxon>
        <taxon>Streptosporangiales</taxon>
        <taxon>Streptosporangiaceae</taxon>
        <taxon>Nonomuraea</taxon>
    </lineage>
</organism>
<gene>
    <name evidence="4" type="ORF">FHR33_004051</name>
</gene>
<evidence type="ECO:0000259" key="3">
    <source>
        <dbReference type="Pfam" id="PF23359"/>
    </source>
</evidence>
<name>A0A7W5V0L5_9ACTN</name>
<feature type="region of interest" description="Disordered" evidence="2">
    <location>
        <begin position="143"/>
        <end position="185"/>
    </location>
</feature>
<reference evidence="4 5" key="1">
    <citation type="submission" date="2020-08" db="EMBL/GenBank/DDBJ databases">
        <title>Sequencing the genomes of 1000 actinobacteria strains.</title>
        <authorList>
            <person name="Klenk H.-P."/>
        </authorList>
    </citation>
    <scope>NUCLEOTIDE SEQUENCE [LARGE SCALE GENOMIC DNA]</scope>
    <source>
        <strain evidence="4 5">DSM 44320</strain>
    </source>
</reference>
<feature type="domain" description="Lsr2 DNA-binding" evidence="3">
    <location>
        <begin position="149"/>
        <end position="173"/>
    </location>
</feature>
<dbReference type="InterPro" id="IPR055370">
    <property type="entry name" value="Lsr2_DNA-bd"/>
</dbReference>
<dbReference type="GO" id="GO:0003677">
    <property type="term" value="F:DNA binding"/>
    <property type="evidence" value="ECO:0007669"/>
    <property type="project" value="UniProtKB-KW"/>
</dbReference>
<accession>A0A7W5V0L5</accession>